<dbReference type="GO" id="GO:0005524">
    <property type="term" value="F:ATP binding"/>
    <property type="evidence" value="ECO:0007669"/>
    <property type="project" value="InterPro"/>
</dbReference>
<dbReference type="PANTHER" id="PTHR27006:SF634">
    <property type="entry name" value="RECEPTOR-LIKE SERINE_THREONINE-PROTEIN KINASE"/>
    <property type="match status" value="1"/>
</dbReference>
<dbReference type="Pfam" id="PF00069">
    <property type="entry name" value="Pkinase"/>
    <property type="match status" value="1"/>
</dbReference>
<dbReference type="PANTHER" id="PTHR27006">
    <property type="entry name" value="PROMASTIGOTE SURFACE ANTIGEN PROTEIN PSA"/>
    <property type="match status" value="1"/>
</dbReference>
<dbReference type="GO" id="GO:0004672">
    <property type="term" value="F:protein kinase activity"/>
    <property type="evidence" value="ECO:0007669"/>
    <property type="project" value="InterPro"/>
</dbReference>
<organism evidence="1">
    <name type="scientific">Aegilops tauschii</name>
    <name type="common">Tausch's goatgrass</name>
    <name type="synonym">Aegilops squarrosa</name>
    <dbReference type="NCBI Taxonomy" id="37682"/>
    <lineage>
        <taxon>Eukaryota</taxon>
        <taxon>Viridiplantae</taxon>
        <taxon>Streptophyta</taxon>
        <taxon>Embryophyta</taxon>
        <taxon>Tracheophyta</taxon>
        <taxon>Spermatophyta</taxon>
        <taxon>Magnoliopsida</taxon>
        <taxon>Liliopsida</taxon>
        <taxon>Poales</taxon>
        <taxon>Poaceae</taxon>
        <taxon>BOP clade</taxon>
        <taxon>Pooideae</taxon>
        <taxon>Triticodae</taxon>
        <taxon>Triticeae</taxon>
        <taxon>Triticinae</taxon>
        <taxon>Aegilops</taxon>
    </lineage>
</organism>
<dbReference type="Gene3D" id="1.10.510.10">
    <property type="entry name" value="Transferase(Phosphotransferase) domain 1"/>
    <property type="match status" value="1"/>
</dbReference>
<dbReference type="InterPro" id="IPR000719">
    <property type="entry name" value="Prot_kinase_dom"/>
</dbReference>
<dbReference type="AlphaFoldDB" id="N1R0J7"/>
<sequence length="256" mass="28858">MQLLIKLEQYVAVDASRRNTLNWDEEYNIILGIAKGIMYLHEDSSVRIIHRDLKANNILIDDAMDPKIADFGLARLQVGGHTQTMTARVVGTYGYMAPEYAIHGNVSPKIDIFSFGVLVLEIVTKRRNCGSDDCETDTVNLLSDVWTCWSKGTISQMIDESLEGHPRIQALRYIHIGLLCVQADPDDRPDIPSIIFMLSREDMELQPPAQPAFFFGEDSNSPSPPCQQGIYVYNRSEVIFENTSVNELTITDAYPR</sequence>
<proteinExistence type="predicted"/>
<dbReference type="InterPro" id="IPR011009">
    <property type="entry name" value="Kinase-like_dom_sf"/>
</dbReference>
<dbReference type="ExpressionAtlas" id="N1R0J7">
    <property type="expression patterns" value="baseline"/>
</dbReference>
<evidence type="ECO:0000313" key="1">
    <source>
        <dbReference type="EnsemblPlants" id="EMT15505"/>
    </source>
</evidence>
<reference evidence="1" key="1">
    <citation type="submission" date="2015-06" db="UniProtKB">
        <authorList>
            <consortium name="EnsemblPlants"/>
        </authorList>
    </citation>
    <scope>IDENTIFICATION</scope>
</reference>
<dbReference type="SUPFAM" id="SSF56112">
    <property type="entry name" value="Protein kinase-like (PK-like)"/>
    <property type="match status" value="1"/>
</dbReference>
<dbReference type="EnsemblPlants" id="EMT15505">
    <property type="protein sequence ID" value="EMT15505"/>
    <property type="gene ID" value="F775_08918"/>
</dbReference>
<dbReference type="PROSITE" id="PS00108">
    <property type="entry name" value="PROTEIN_KINASE_ST"/>
    <property type="match status" value="1"/>
</dbReference>
<dbReference type="InterPro" id="IPR008271">
    <property type="entry name" value="Ser/Thr_kinase_AS"/>
</dbReference>
<accession>N1R0J7</accession>
<protein>
    <submittedName>
        <fullName evidence="1">Cysteine-rich receptor-like protein kinase 29</fullName>
    </submittedName>
</protein>
<dbReference type="PROSITE" id="PS50011">
    <property type="entry name" value="PROTEIN_KINASE_DOM"/>
    <property type="match status" value="1"/>
</dbReference>
<name>N1R0J7_AEGTA</name>
<dbReference type="FunFam" id="1.10.510.10:FF:000384">
    <property type="entry name" value="G-type lectin S-receptor-like serine/threonine-protein kinase"/>
    <property type="match status" value="1"/>
</dbReference>
<dbReference type="SMART" id="SM00220">
    <property type="entry name" value="S_TKc"/>
    <property type="match status" value="1"/>
</dbReference>